<gene>
    <name evidence="4" type="ordered locus">Mar181_0017</name>
</gene>
<keyword evidence="5" id="KW-1185">Reference proteome</keyword>
<dbReference type="InterPro" id="IPR057666">
    <property type="entry name" value="DrpA_SLOG"/>
</dbReference>
<dbReference type="InterPro" id="IPR036388">
    <property type="entry name" value="WH-like_DNA-bd_sf"/>
</dbReference>
<dbReference type="InterPro" id="IPR003488">
    <property type="entry name" value="DprA"/>
</dbReference>
<dbReference type="PANTHER" id="PTHR43022">
    <property type="entry name" value="PROTEIN SMF"/>
    <property type="match status" value="1"/>
</dbReference>
<sequence length="442" mass="48713">MSSPFLLCQEDWLCLSFLSGIGPARLSRLFAYLSDLDESQETHPHSLMLDRYVLEDHLKSSNIKSKQLDSVLSYEVLRSLKWPDITAREAMAFLSTGKLSDEQEKKRQDTLAWLDQKNHHLILPTHPDYPEALKQISVAPVLLYVRGNLSALTAPKIGIVGARRCSNYGRDMAFHLAYELSILGISIVSGGAMGVDTAAHQGALTSNMTPSIAVMGTGLKHLYPQKNTSLFEQLLDQKGVLISEYPLTTTPRPSLFPPRNRIISGLSMGVLVAEASIKSGSLISASYAVQQNREVFALPGRINDANSAGCHQLIRQGATLVRSVQDILDECPAECLSMNNVKAHDESGKKDAIERSPTISDAYVSQITLFGKDKEFKAKQAPESLSSSAKQIINYVDEQARSVDFDELVRASKLNASELMQALIELELSACLENKDGRYFRV</sequence>
<dbReference type="EMBL" id="CP002771">
    <property type="protein sequence ID" value="AEF53086.1"/>
    <property type="molecule type" value="Genomic_DNA"/>
</dbReference>
<dbReference type="GO" id="GO:0009294">
    <property type="term" value="P:DNA-mediated transformation"/>
    <property type="evidence" value="ECO:0007669"/>
    <property type="project" value="InterPro"/>
</dbReference>
<evidence type="ECO:0000313" key="4">
    <source>
        <dbReference type="EMBL" id="AEF53086.1"/>
    </source>
</evidence>
<dbReference type="Gene3D" id="1.10.10.10">
    <property type="entry name" value="Winged helix-like DNA-binding domain superfamily/Winged helix DNA-binding domain"/>
    <property type="match status" value="1"/>
</dbReference>
<dbReference type="Pfam" id="PF02481">
    <property type="entry name" value="DNA_processg_A"/>
    <property type="match status" value="1"/>
</dbReference>
<dbReference type="OrthoDB" id="9785707at2"/>
<dbReference type="InterPro" id="IPR041614">
    <property type="entry name" value="DprA_WH"/>
</dbReference>
<dbReference type="Proteomes" id="UP000009230">
    <property type="component" value="Chromosome"/>
</dbReference>
<dbReference type="AlphaFoldDB" id="F6CYV9"/>
<name>F6CYV9_MARPP</name>
<dbReference type="HOGENOM" id="CLU_029601_0_3_6"/>
<accession>F6CYV9</accession>
<dbReference type="SUPFAM" id="SSF102405">
    <property type="entry name" value="MCP/YpsA-like"/>
    <property type="match status" value="1"/>
</dbReference>
<dbReference type="STRING" id="491952.Mar181_0017"/>
<dbReference type="KEGG" id="mpc:Mar181_0017"/>
<organism evidence="4 5">
    <name type="scientific">Marinomonas posidonica (strain CECT 7376 / NCIMB 14433 / IVIA-Po-181)</name>
    <dbReference type="NCBI Taxonomy" id="491952"/>
    <lineage>
        <taxon>Bacteria</taxon>
        <taxon>Pseudomonadati</taxon>
        <taxon>Pseudomonadota</taxon>
        <taxon>Gammaproteobacteria</taxon>
        <taxon>Oceanospirillales</taxon>
        <taxon>Oceanospirillaceae</taxon>
        <taxon>Marinomonas</taxon>
    </lineage>
</organism>
<reference evidence="4 5" key="1">
    <citation type="journal article" date="2012" name="Stand. Genomic Sci.">
        <title>Complete genome sequence of Marinomonas posidonica type strain (IVIA-Po-181(T)).</title>
        <authorList>
            <person name="Lucas-Elio P."/>
            <person name="Goodwin L."/>
            <person name="Woyke T."/>
            <person name="Pitluck S."/>
            <person name="Nolan M."/>
            <person name="Kyrpides N.C."/>
            <person name="Detter J.C."/>
            <person name="Copeland A."/>
            <person name="Lu M."/>
            <person name="Bruce D."/>
            <person name="Detter C."/>
            <person name="Tapia R."/>
            <person name="Han S."/>
            <person name="Land M.L."/>
            <person name="Ivanova N."/>
            <person name="Mikhailova N."/>
            <person name="Johnston A.W."/>
            <person name="Sanchez-Amat A."/>
        </authorList>
    </citation>
    <scope>NUCLEOTIDE SEQUENCE [LARGE SCALE GENOMIC DNA]</scope>
    <source>
        <strain evidence="5">CECT 7376 / NCIMB 14433 / IVIA-Po-181</strain>
    </source>
</reference>
<dbReference type="PANTHER" id="PTHR43022:SF1">
    <property type="entry name" value="PROTEIN SMF"/>
    <property type="match status" value="1"/>
</dbReference>
<dbReference type="Gene3D" id="3.40.50.450">
    <property type="match status" value="1"/>
</dbReference>
<dbReference type="NCBIfam" id="TIGR00732">
    <property type="entry name" value="dprA"/>
    <property type="match status" value="1"/>
</dbReference>
<feature type="domain" description="DprA winged helix" evidence="3">
    <location>
        <begin position="377"/>
        <end position="434"/>
    </location>
</feature>
<comment type="similarity">
    <text evidence="1">Belongs to the DprA/Smf family.</text>
</comment>
<dbReference type="Pfam" id="PF17782">
    <property type="entry name" value="WHD_DprA"/>
    <property type="match status" value="1"/>
</dbReference>
<evidence type="ECO:0000259" key="3">
    <source>
        <dbReference type="Pfam" id="PF17782"/>
    </source>
</evidence>
<proteinExistence type="inferred from homology"/>
<dbReference type="eggNOG" id="COG0758">
    <property type="taxonomic scope" value="Bacteria"/>
</dbReference>
<evidence type="ECO:0000256" key="1">
    <source>
        <dbReference type="ARBA" id="ARBA00006525"/>
    </source>
</evidence>
<feature type="domain" description="Smf/DprA SLOG" evidence="2">
    <location>
        <begin position="121"/>
        <end position="330"/>
    </location>
</feature>
<dbReference type="RefSeq" id="WP_013794563.1">
    <property type="nucleotide sequence ID" value="NC_015559.1"/>
</dbReference>
<evidence type="ECO:0000259" key="2">
    <source>
        <dbReference type="Pfam" id="PF02481"/>
    </source>
</evidence>
<evidence type="ECO:0000313" key="5">
    <source>
        <dbReference type="Proteomes" id="UP000009230"/>
    </source>
</evidence>
<protein>
    <submittedName>
        <fullName evidence="4">DNA protecting protein DprA</fullName>
    </submittedName>
</protein>